<dbReference type="Proteomes" id="UP000005289">
    <property type="component" value="Chromosome"/>
</dbReference>
<dbReference type="Pfam" id="PF17657">
    <property type="entry name" value="DNA_pol3_finger"/>
    <property type="match status" value="1"/>
</dbReference>
<evidence type="ECO:0000256" key="9">
    <source>
        <dbReference type="ARBA" id="ARBA00049244"/>
    </source>
</evidence>
<evidence type="ECO:0000256" key="7">
    <source>
        <dbReference type="ARBA" id="ARBA00022705"/>
    </source>
</evidence>
<evidence type="ECO:0000256" key="8">
    <source>
        <dbReference type="ARBA" id="ARBA00022932"/>
    </source>
</evidence>
<accession>W0DMD3</accession>
<dbReference type="Pfam" id="PF14579">
    <property type="entry name" value="HHH_6"/>
    <property type="match status" value="1"/>
</dbReference>
<dbReference type="InterPro" id="IPR041931">
    <property type="entry name" value="DNA_pol3_alpha_thumb_dom"/>
</dbReference>
<keyword evidence="8" id="KW-0239">DNA-directed DNA polymerase</keyword>
<dbReference type="FunFam" id="1.10.10.1600:FF:000001">
    <property type="entry name" value="DNA polymerase III subunit alpha"/>
    <property type="match status" value="1"/>
</dbReference>
<keyword evidence="12" id="KW-1185">Reference proteome</keyword>
<comment type="subcellular location">
    <subcellularLocation>
        <location evidence="1">Cytoplasm</location>
    </subcellularLocation>
</comment>
<evidence type="ECO:0000313" key="12">
    <source>
        <dbReference type="Proteomes" id="UP000005289"/>
    </source>
</evidence>
<name>W0DMD3_9GAMM</name>
<dbReference type="GO" id="GO:0003887">
    <property type="term" value="F:DNA-directed DNA polymerase activity"/>
    <property type="evidence" value="ECO:0007669"/>
    <property type="project" value="UniProtKB-KW"/>
</dbReference>
<dbReference type="NCBIfam" id="TIGR00594">
    <property type="entry name" value="polc"/>
    <property type="match status" value="1"/>
</dbReference>
<dbReference type="Pfam" id="PF20914">
    <property type="entry name" value="DNA_pol_IIIA_C"/>
    <property type="match status" value="1"/>
</dbReference>
<dbReference type="Pfam" id="PF07733">
    <property type="entry name" value="DNA_pol3_alpha"/>
    <property type="match status" value="1"/>
</dbReference>
<dbReference type="InterPro" id="IPR004365">
    <property type="entry name" value="NA-bd_OB_tRNA"/>
</dbReference>
<dbReference type="PANTHER" id="PTHR32294">
    <property type="entry name" value="DNA POLYMERASE III SUBUNIT ALPHA"/>
    <property type="match status" value="1"/>
</dbReference>
<keyword evidence="6" id="KW-0548">Nucleotidyltransferase</keyword>
<dbReference type="EMBL" id="CP007029">
    <property type="protein sequence ID" value="AHE98055.1"/>
    <property type="molecule type" value="Genomic_DNA"/>
</dbReference>
<comment type="catalytic activity">
    <reaction evidence="9">
        <text>DNA(n) + a 2'-deoxyribonucleoside 5'-triphosphate = DNA(n+1) + diphosphate</text>
        <dbReference type="Rhea" id="RHEA:22508"/>
        <dbReference type="Rhea" id="RHEA-COMP:17339"/>
        <dbReference type="Rhea" id="RHEA-COMP:17340"/>
        <dbReference type="ChEBI" id="CHEBI:33019"/>
        <dbReference type="ChEBI" id="CHEBI:61560"/>
        <dbReference type="ChEBI" id="CHEBI:173112"/>
        <dbReference type="EC" id="2.7.7.7"/>
    </reaction>
</comment>
<proteinExistence type="predicted"/>
<dbReference type="GO" id="GO:0003676">
    <property type="term" value="F:nucleic acid binding"/>
    <property type="evidence" value="ECO:0007669"/>
    <property type="project" value="InterPro"/>
</dbReference>
<feature type="domain" description="Polymerase/histidinol phosphatase N-terminal" evidence="10">
    <location>
        <begin position="5"/>
        <end position="72"/>
    </location>
</feature>
<organism evidence="11 12">
    <name type="scientific">Thioalkalivibrio paradoxus ARh 1</name>
    <dbReference type="NCBI Taxonomy" id="713585"/>
    <lineage>
        <taxon>Bacteria</taxon>
        <taxon>Pseudomonadati</taxon>
        <taxon>Pseudomonadota</taxon>
        <taxon>Gammaproteobacteria</taxon>
        <taxon>Chromatiales</taxon>
        <taxon>Ectothiorhodospiraceae</taxon>
        <taxon>Thioalkalivibrio</taxon>
    </lineage>
</organism>
<dbReference type="GO" id="GO:0008408">
    <property type="term" value="F:3'-5' exonuclease activity"/>
    <property type="evidence" value="ECO:0007669"/>
    <property type="project" value="InterPro"/>
</dbReference>
<dbReference type="PANTHER" id="PTHR32294:SF0">
    <property type="entry name" value="DNA POLYMERASE III SUBUNIT ALPHA"/>
    <property type="match status" value="1"/>
</dbReference>
<evidence type="ECO:0000256" key="3">
    <source>
        <dbReference type="ARBA" id="ARBA00019114"/>
    </source>
</evidence>
<dbReference type="SMART" id="SM00481">
    <property type="entry name" value="POLIIIAc"/>
    <property type="match status" value="1"/>
</dbReference>
<dbReference type="EC" id="2.7.7.7" evidence="2"/>
<evidence type="ECO:0000256" key="4">
    <source>
        <dbReference type="ARBA" id="ARBA00022490"/>
    </source>
</evidence>
<evidence type="ECO:0000256" key="5">
    <source>
        <dbReference type="ARBA" id="ARBA00022679"/>
    </source>
</evidence>
<dbReference type="NCBIfam" id="NF004226">
    <property type="entry name" value="PRK05673.1"/>
    <property type="match status" value="1"/>
</dbReference>
<dbReference type="GO" id="GO:0005737">
    <property type="term" value="C:cytoplasm"/>
    <property type="evidence" value="ECO:0007669"/>
    <property type="project" value="UniProtKB-SubCell"/>
</dbReference>
<dbReference type="Gene3D" id="2.40.50.140">
    <property type="entry name" value="Nucleic acid-binding proteins"/>
    <property type="match status" value="1"/>
</dbReference>
<evidence type="ECO:0000313" key="11">
    <source>
        <dbReference type="EMBL" id="AHE98055.1"/>
    </source>
</evidence>
<dbReference type="Gene3D" id="1.10.150.870">
    <property type="match status" value="1"/>
</dbReference>
<dbReference type="SUPFAM" id="SSF89550">
    <property type="entry name" value="PHP domain-like"/>
    <property type="match status" value="1"/>
</dbReference>
<reference evidence="11 12" key="1">
    <citation type="submission" date="2013-12" db="EMBL/GenBank/DDBJ databases">
        <authorList>
            <consortium name="DOE Joint Genome Institute"/>
            <person name="Muyzer G."/>
            <person name="Huntemann M."/>
            <person name="Han J."/>
            <person name="Chen A."/>
            <person name="Kyrpides N."/>
            <person name="Mavromatis K."/>
            <person name="Markowitz V."/>
            <person name="Palaniappan K."/>
            <person name="Ivanova N."/>
            <person name="Schaumberg A."/>
            <person name="Pati A."/>
            <person name="Liolios K."/>
            <person name="Nordberg H.P."/>
            <person name="Cantor M.N."/>
            <person name="Hua S.X."/>
            <person name="Woyke T."/>
        </authorList>
    </citation>
    <scope>NUCLEOTIDE SEQUENCE [LARGE SCALE GENOMIC DNA]</scope>
    <source>
        <strain evidence="11 12">ARh 1</strain>
    </source>
</reference>
<dbReference type="InterPro" id="IPR040982">
    <property type="entry name" value="DNA_pol3_finger"/>
</dbReference>
<dbReference type="InterPro" id="IPR016195">
    <property type="entry name" value="Pol/histidinol_Pase-like"/>
</dbReference>
<dbReference type="STRING" id="713585.THITH_07060"/>
<keyword evidence="4" id="KW-0963">Cytoplasm</keyword>
<dbReference type="InterPro" id="IPR029460">
    <property type="entry name" value="DNAPol_HHH"/>
</dbReference>
<keyword evidence="5" id="KW-0808">Transferase</keyword>
<evidence type="ECO:0000256" key="1">
    <source>
        <dbReference type="ARBA" id="ARBA00004496"/>
    </source>
</evidence>
<dbReference type="HOGENOM" id="CLU_001600_0_0_6"/>
<dbReference type="InterPro" id="IPR004013">
    <property type="entry name" value="PHP_dom"/>
</dbReference>
<evidence type="ECO:0000256" key="2">
    <source>
        <dbReference type="ARBA" id="ARBA00012417"/>
    </source>
</evidence>
<dbReference type="KEGG" id="tti:THITH_07060"/>
<dbReference type="GO" id="GO:0006260">
    <property type="term" value="P:DNA replication"/>
    <property type="evidence" value="ECO:0007669"/>
    <property type="project" value="UniProtKB-KW"/>
</dbReference>
<dbReference type="CDD" id="cd04485">
    <property type="entry name" value="DnaE_OBF"/>
    <property type="match status" value="1"/>
</dbReference>
<dbReference type="AlphaFoldDB" id="W0DMD3"/>
<dbReference type="FunFam" id="1.10.150.870:FF:000001">
    <property type="entry name" value="DNA polymerase III subunit alpha"/>
    <property type="match status" value="1"/>
</dbReference>
<dbReference type="InterPro" id="IPR049821">
    <property type="entry name" value="PolIIIA_DnaE1_PHP"/>
</dbReference>
<dbReference type="InterPro" id="IPR004805">
    <property type="entry name" value="DnaE2/DnaE/PolC"/>
</dbReference>
<sequence length="1151" mass="127080">MNGFVHLRVHSEYSLVDGLVRLKPLVQAVAGAGMPAVAVTDHCNLFGLVKFYRAALAAGVQPIVGADVLLRDARPDGSLARLTLLAQNDVGYRHLTRLISRAWQQGQDRGVPRLDCAWLDGASDGLIALSGSIDGLFVQGSGAPMPLDGELLSPWLTLFPNRFYLELTRSGRPGEEAWIAAALDAAEAFQLPVVATNDVRFLASEDFEAHEARVCIHDGVVLADPRRPRRYSDQQYLRTPEEMAELFADIPEALANSVAIARRCSVRLTLGESVLPDFPVPAGRSVDEQLRLTSHEGLDARLQRHCFAPRGEYTQRLERELDVICQMGFPGYFLIVADFIRWARDNRIPVGPGRGSGAGSLVAYALGITDLDPLRYDLLFERFLNPERVSMPDFDIDFCMDRRDRVIDYVAERYGRDRVSQIITHGTMAAKAVVRDCGRVLGHGYGFVDRIAKLIPFELGMTLTRALQESEELKALYDEDEEVRGILDLALKLEGLTRNAGKHAGGVVIAPSALTDFSPLYCEEGGGSLVTHFDKDDVEAVGLVKFDFLGLRTLTIIDWTLESIRQMPGQQPVDLDLIPLDDPAAFKLLQAYQTTAVFQLESGGMKDLIRRLQPDTFEDIIALVALYRPGPLQSGMVDDFIDRKHGRAQVEYPHPDLEPILKPTYGVILYQEQVMQIAQVLASYTLGGADLLRRAMGKKKPEEMAKQREIFLKGALARGVAESTASYIFDLMEKFAGYGFNKSHSAAYALLAYQTAWLKAHHPAPFMAAVLSADMDNTDKVVGLIEECRSLGLKVDPPDVNRSAYRFSVRDGQTIVYGLGAIKGVGESAIDTLLKARGDGNGFHSLVDLCQRVDLGKLNKRVLETLIRAGAMDGIGPNRATLLAAMPVAVAAAEQAERNAALGVVDLFGEPASAVLPEFETVPELDDDERLRGEKNTLGLYLTGHPVARYRDELRRLTGTTLQELEARLESRPDRNPHRGRQQTARIAGLVVGVRLRNSQNGRMAIVTLDDQTGRAEITLFGEHYREHQSRLVPDSLIVAEGTVALDDYAGGTRMRAQRVLTLDEARAEWARVLDLSLAAVGPEHIHSLHRALTEHDPGACRLRMRYQRGNAWAELRLPEELQVRPDEQLLRRLSEILGAQSQVALIYGNA</sequence>
<dbReference type="InterPro" id="IPR011708">
    <property type="entry name" value="DNA_pol3_alpha_NTPase_dom"/>
</dbReference>
<keyword evidence="7" id="KW-0235">DNA replication</keyword>
<dbReference type="OrthoDB" id="9803237at2"/>
<dbReference type="Pfam" id="PF01336">
    <property type="entry name" value="tRNA_anti-codon"/>
    <property type="match status" value="1"/>
</dbReference>
<dbReference type="InterPro" id="IPR003141">
    <property type="entry name" value="Pol/His_phosphatase_N"/>
</dbReference>
<dbReference type="CDD" id="cd07433">
    <property type="entry name" value="PHP_PolIIIA_DnaE1"/>
    <property type="match status" value="1"/>
</dbReference>
<dbReference type="Pfam" id="PF02811">
    <property type="entry name" value="PHP"/>
    <property type="match status" value="1"/>
</dbReference>
<evidence type="ECO:0000256" key="6">
    <source>
        <dbReference type="ARBA" id="ARBA00022695"/>
    </source>
</evidence>
<dbReference type="InterPro" id="IPR048472">
    <property type="entry name" value="DNA_pol_IIIA_C"/>
</dbReference>
<dbReference type="RefSeq" id="WP_006747833.1">
    <property type="nucleotide sequence ID" value="NZ_CP007029.1"/>
</dbReference>
<dbReference type="Gene3D" id="3.20.20.140">
    <property type="entry name" value="Metal-dependent hydrolases"/>
    <property type="match status" value="1"/>
</dbReference>
<dbReference type="Gene3D" id="1.10.10.1600">
    <property type="entry name" value="Bacterial DNA polymerase III alpha subunit, thumb domain"/>
    <property type="match status" value="1"/>
</dbReference>
<dbReference type="InterPro" id="IPR012340">
    <property type="entry name" value="NA-bd_OB-fold"/>
</dbReference>
<gene>
    <name evidence="11" type="ORF">THITH_07060</name>
</gene>
<evidence type="ECO:0000259" key="10">
    <source>
        <dbReference type="SMART" id="SM00481"/>
    </source>
</evidence>
<protein>
    <recommendedName>
        <fullName evidence="3">DNA polymerase III subunit alpha</fullName>
        <ecNumber evidence="2">2.7.7.7</ecNumber>
    </recommendedName>
</protein>